<feature type="domain" description="ATP-citrate synthase/succinyl-CoA ligase C-terminal" evidence="1">
    <location>
        <begin position="348"/>
        <end position="508"/>
    </location>
</feature>
<dbReference type="RefSeq" id="WP_050006083.1">
    <property type="nucleotide sequence ID" value="NZ_CAOJUJ010000050.1"/>
</dbReference>
<protein>
    <recommendedName>
        <fullName evidence="1">ATP-citrate synthase/succinyl-CoA ligase C-terminal domain-containing protein</fullName>
    </recommendedName>
</protein>
<dbReference type="GO" id="GO:0009361">
    <property type="term" value="C:succinate-CoA ligase complex (ADP-forming)"/>
    <property type="evidence" value="ECO:0007669"/>
    <property type="project" value="TreeGrafter"/>
</dbReference>
<dbReference type="SUPFAM" id="SSF51735">
    <property type="entry name" value="NAD(P)-binding Rossmann-fold domains"/>
    <property type="match status" value="1"/>
</dbReference>
<name>A0A0D8IWA7_9FIRM</name>
<dbReference type="SUPFAM" id="SSF52210">
    <property type="entry name" value="Succinyl-CoA synthetase domains"/>
    <property type="match status" value="2"/>
</dbReference>
<proteinExistence type="predicted"/>
<reference evidence="2" key="1">
    <citation type="submission" date="2015-02" db="EMBL/GenBank/DDBJ databases">
        <title>A novel member of the family Ruminococcaceae isolated from human feces.</title>
        <authorList>
            <person name="Shkoporov A.N."/>
            <person name="Chaplin A.V."/>
            <person name="Motuzova O.V."/>
            <person name="Kafarskaia L.I."/>
            <person name="Khokhlova E.V."/>
            <person name="Efimov B.A."/>
        </authorList>
    </citation>
    <scope>NUCLEOTIDE SEQUENCE [LARGE SCALE GENOMIC DNA]</scope>
    <source>
        <strain evidence="2">585-1</strain>
    </source>
</reference>
<dbReference type="Pfam" id="PF00549">
    <property type="entry name" value="Ligase_CoA"/>
    <property type="match status" value="1"/>
</dbReference>
<dbReference type="Proteomes" id="UP000032483">
    <property type="component" value="Unassembled WGS sequence"/>
</dbReference>
<dbReference type="GO" id="GO:0004776">
    <property type="term" value="F:succinate-CoA ligase (GDP-forming) activity"/>
    <property type="evidence" value="ECO:0007669"/>
    <property type="project" value="TreeGrafter"/>
</dbReference>
<dbReference type="InterPro" id="IPR036291">
    <property type="entry name" value="NAD(P)-bd_dom_sf"/>
</dbReference>
<dbReference type="EMBL" id="JXXK01000026">
    <property type="protein sequence ID" value="KJF38972.1"/>
    <property type="molecule type" value="Genomic_DNA"/>
</dbReference>
<dbReference type="Gene3D" id="3.40.50.261">
    <property type="entry name" value="Succinyl-CoA synthetase domains"/>
    <property type="match status" value="2"/>
</dbReference>
<dbReference type="AlphaFoldDB" id="A0A0D8IWA7"/>
<accession>A0A0D8IWA7</accession>
<evidence type="ECO:0000313" key="2">
    <source>
        <dbReference type="EMBL" id="KJF38972.1"/>
    </source>
</evidence>
<keyword evidence="3" id="KW-1185">Reference proteome</keyword>
<dbReference type="GO" id="GO:0004775">
    <property type="term" value="F:succinate-CoA ligase (ADP-forming) activity"/>
    <property type="evidence" value="ECO:0007669"/>
    <property type="project" value="TreeGrafter"/>
</dbReference>
<dbReference type="GeneID" id="42857839"/>
<dbReference type="PANTHER" id="PTHR11117:SF24">
    <property type="entry name" value="PROTEIN FDRA"/>
    <property type="match status" value="1"/>
</dbReference>
<dbReference type="InterPro" id="IPR005811">
    <property type="entry name" value="SUCC_ACL_C"/>
</dbReference>
<dbReference type="PATRIC" id="fig|1550024.3.peg.3388"/>
<evidence type="ECO:0000259" key="1">
    <source>
        <dbReference type="Pfam" id="PF00549"/>
    </source>
</evidence>
<organism evidence="2 3">
    <name type="scientific">Ruthenibacterium lactatiformans</name>
    <dbReference type="NCBI Taxonomy" id="1550024"/>
    <lineage>
        <taxon>Bacteria</taxon>
        <taxon>Bacillati</taxon>
        <taxon>Bacillota</taxon>
        <taxon>Clostridia</taxon>
        <taxon>Eubacteriales</taxon>
        <taxon>Oscillospiraceae</taxon>
        <taxon>Ruthenibacterium</taxon>
    </lineage>
</organism>
<dbReference type="PANTHER" id="PTHR11117">
    <property type="entry name" value="SUCCINYL-COA LIGASE SUBUNIT ALPHA"/>
    <property type="match status" value="1"/>
</dbReference>
<dbReference type="GO" id="GO:0005829">
    <property type="term" value="C:cytosol"/>
    <property type="evidence" value="ECO:0007669"/>
    <property type="project" value="TreeGrafter"/>
</dbReference>
<evidence type="ECO:0000313" key="3">
    <source>
        <dbReference type="Proteomes" id="UP000032483"/>
    </source>
</evidence>
<comment type="caution">
    <text evidence="2">The sequence shown here is derived from an EMBL/GenBank/DDBJ whole genome shotgun (WGS) entry which is preliminary data.</text>
</comment>
<dbReference type="Gene3D" id="3.40.50.720">
    <property type="entry name" value="NAD(P)-binding Rossmann-like Domain"/>
    <property type="match status" value="1"/>
</dbReference>
<dbReference type="GO" id="GO:0006099">
    <property type="term" value="P:tricarboxylic acid cycle"/>
    <property type="evidence" value="ECO:0007669"/>
    <property type="project" value="TreeGrafter"/>
</dbReference>
<sequence length="521" mass="55968">MKVYAQIKKGKYIDSLETLFSSSVLNEQPGVDVGYVGMATASFKDILAEIGLMTEEIDGCGDNDYVIVARAESEEAFRQAAAAVTEDAAAQQGGAEQSNGESFSSVRTAVQAHPEANMCSIAVPGEYALSEVKKALNVGLHCVVFSNNVPLEDEREMKELAREKGLLCMGPDCGVANINGAALVLASINARGPFGICGASGTGIQHVAAILHAAGTGVSQTIGTGGNDLKNPVGGIMMLMGIDALEADMDTKYIALISRRPGDEVLPKVLNRISECRKPVVVFFMGCERELIESAGAVWAENLDDCAQKCLNLISKEYPLESDEELSDRAAEAVKMLGKEQKYVRGAFSGGTYMDEAMQTLAEKVGPIYSNSPLKEDWRLLDSHVSVENTCIDYGEEEFTLGRPHPAIDPGVRQPAILREAADPETAVILLDFILTPPGHMDPAGYALADIRVAQEQAQARGRHLIFVASVLGTNADLQNLDEQCQKLRESGVLLCRTNERASALAGEIIRQKKEMDEHGM</sequence>
<gene>
    <name evidence="2" type="ORF">TQ39_14845</name>
</gene>
<dbReference type="InterPro" id="IPR016102">
    <property type="entry name" value="Succinyl-CoA_synth-like"/>
</dbReference>